<evidence type="ECO:0000313" key="1">
    <source>
        <dbReference type="EMBL" id="SDR26411.1"/>
    </source>
</evidence>
<dbReference type="AlphaFoldDB" id="A0A1H1HLU9"/>
<gene>
    <name evidence="1" type="ORF">SAMN05443245_4053</name>
</gene>
<dbReference type="EMBL" id="FNKP01000002">
    <property type="protein sequence ID" value="SDR26411.1"/>
    <property type="molecule type" value="Genomic_DNA"/>
</dbReference>
<sequence>MAQKKHGETNRFAVFSIYVKQSVRTAPRYSIANNQCAGGSSVNRSALASSV</sequence>
<proteinExistence type="predicted"/>
<protein>
    <submittedName>
        <fullName evidence="1">Uncharacterized protein</fullName>
    </submittedName>
</protein>
<organism evidence="1 2">
    <name type="scientific">Paraburkholderia fungorum</name>
    <dbReference type="NCBI Taxonomy" id="134537"/>
    <lineage>
        <taxon>Bacteria</taxon>
        <taxon>Pseudomonadati</taxon>
        <taxon>Pseudomonadota</taxon>
        <taxon>Betaproteobacteria</taxon>
        <taxon>Burkholderiales</taxon>
        <taxon>Burkholderiaceae</taxon>
        <taxon>Paraburkholderia</taxon>
    </lineage>
</organism>
<reference evidence="2" key="1">
    <citation type="submission" date="2016-10" db="EMBL/GenBank/DDBJ databases">
        <authorList>
            <person name="Varghese N."/>
        </authorList>
    </citation>
    <scope>NUCLEOTIDE SEQUENCE [LARGE SCALE GENOMIC DNA]</scope>
    <source>
        <strain evidence="2">GAS106B</strain>
    </source>
</reference>
<keyword evidence="2" id="KW-1185">Reference proteome</keyword>
<evidence type="ECO:0000313" key="2">
    <source>
        <dbReference type="Proteomes" id="UP000183487"/>
    </source>
</evidence>
<name>A0A1H1HLU9_9BURK</name>
<dbReference type="Proteomes" id="UP000183487">
    <property type="component" value="Unassembled WGS sequence"/>
</dbReference>
<accession>A0A1H1HLU9</accession>